<evidence type="ECO:0000256" key="2">
    <source>
        <dbReference type="SAM" id="SignalP"/>
    </source>
</evidence>
<proteinExistence type="predicted"/>
<keyword evidence="1" id="KW-1133">Transmembrane helix</keyword>
<feature type="chain" id="PRO_5025411010" evidence="2">
    <location>
        <begin position="27"/>
        <end position="144"/>
    </location>
</feature>
<keyword evidence="1" id="KW-0812">Transmembrane</keyword>
<accession>A0A6B0UUL9</accession>
<name>A0A6B0UUL9_IXORI</name>
<evidence type="ECO:0000313" key="3">
    <source>
        <dbReference type="EMBL" id="MXU93335.1"/>
    </source>
</evidence>
<feature type="signal peptide" evidence="2">
    <location>
        <begin position="1"/>
        <end position="26"/>
    </location>
</feature>
<feature type="transmembrane region" description="Helical" evidence="1">
    <location>
        <begin position="80"/>
        <end position="98"/>
    </location>
</feature>
<protein>
    <submittedName>
        <fullName evidence="3">Putative secreted protein</fullName>
    </submittedName>
</protein>
<organism evidence="3">
    <name type="scientific">Ixodes ricinus</name>
    <name type="common">Common tick</name>
    <name type="synonym">Acarus ricinus</name>
    <dbReference type="NCBI Taxonomy" id="34613"/>
    <lineage>
        <taxon>Eukaryota</taxon>
        <taxon>Metazoa</taxon>
        <taxon>Ecdysozoa</taxon>
        <taxon>Arthropoda</taxon>
        <taxon>Chelicerata</taxon>
        <taxon>Arachnida</taxon>
        <taxon>Acari</taxon>
        <taxon>Parasitiformes</taxon>
        <taxon>Ixodida</taxon>
        <taxon>Ixodoidea</taxon>
        <taxon>Ixodidae</taxon>
        <taxon>Ixodinae</taxon>
        <taxon>Ixodes</taxon>
    </lineage>
</organism>
<dbReference type="AlphaFoldDB" id="A0A6B0UUL9"/>
<sequence length="144" mass="16380">MFVYFKSGMQRLCLFVCFFCGKILLAGIEKKTTGTVASAKRNQLEREIPPPQEQVTSLQNPPCLQSKINRPWWCPPQERVIISIAFISLWYLVCTLLGKTRARSIKPAANLFDNPPSPRAIAKYVYKSNTDQNTSTTKINRIDL</sequence>
<reference evidence="3" key="1">
    <citation type="submission" date="2019-12" db="EMBL/GenBank/DDBJ databases">
        <title>An insight into the sialome of adult female Ixodes ricinus ticks feeding for 6 days.</title>
        <authorList>
            <person name="Perner J."/>
            <person name="Ribeiro J.M.C."/>
        </authorList>
    </citation>
    <scope>NUCLEOTIDE SEQUENCE</scope>
    <source>
        <strain evidence="3">Semi-engorged</strain>
        <tissue evidence="3">Salivary glands</tissue>
    </source>
</reference>
<evidence type="ECO:0000256" key="1">
    <source>
        <dbReference type="SAM" id="Phobius"/>
    </source>
</evidence>
<keyword evidence="1" id="KW-0472">Membrane</keyword>
<dbReference type="EMBL" id="GIFC01011252">
    <property type="protein sequence ID" value="MXU93335.1"/>
    <property type="molecule type" value="Transcribed_RNA"/>
</dbReference>
<keyword evidence="2" id="KW-0732">Signal</keyword>